<keyword evidence="3" id="KW-1185">Reference proteome</keyword>
<comment type="similarity">
    <text evidence="1">Belongs to the CTAG/PCC1 family.</text>
</comment>
<dbReference type="Proteomes" id="UP001501729">
    <property type="component" value="Unassembled WGS sequence"/>
</dbReference>
<dbReference type="Pfam" id="PF09341">
    <property type="entry name" value="Pcc1"/>
    <property type="match status" value="1"/>
</dbReference>
<dbReference type="NCBIfam" id="NF011470">
    <property type="entry name" value="PRK14887.1"/>
    <property type="match status" value="1"/>
</dbReference>
<evidence type="ECO:0000313" key="3">
    <source>
        <dbReference type="Proteomes" id="UP001501729"/>
    </source>
</evidence>
<sequence length="89" mass="10038">MSHDALFEFEYESDERALLIFRSVEQEIGEINDDRSQTTVERDGNRVIVRVSADDLVALRAAMNTWQTLVGVAERVSKIGDDSLPPTNQ</sequence>
<evidence type="ECO:0000256" key="1">
    <source>
        <dbReference type="ARBA" id="ARBA00007073"/>
    </source>
</evidence>
<dbReference type="InterPro" id="IPR015419">
    <property type="entry name" value="CTAG/Pcc1"/>
</dbReference>
<dbReference type="RefSeq" id="WP_227773772.1">
    <property type="nucleotide sequence ID" value="NZ_BAABKX010000015.1"/>
</dbReference>
<accession>A0AAV3UMA2</accession>
<gene>
    <name evidence="2" type="ORF">GCM10025751_41230</name>
</gene>
<evidence type="ECO:0008006" key="4">
    <source>
        <dbReference type="Google" id="ProtNLM"/>
    </source>
</evidence>
<name>A0AAV3UMA2_9EURY</name>
<dbReference type="AlphaFoldDB" id="A0AAV3UMA2"/>
<dbReference type="GeneID" id="68613999"/>
<proteinExistence type="inferred from homology"/>
<dbReference type="Gene3D" id="3.30.310.50">
    <property type="entry name" value="Alpha-D-phosphohexomutase, C-terminal domain"/>
    <property type="match status" value="1"/>
</dbReference>
<evidence type="ECO:0000313" key="2">
    <source>
        <dbReference type="EMBL" id="GAA5058343.1"/>
    </source>
</evidence>
<reference evidence="2 3" key="1">
    <citation type="journal article" date="2019" name="Int. J. Syst. Evol. Microbiol.">
        <title>The Global Catalogue of Microorganisms (GCM) 10K type strain sequencing project: providing services to taxonomists for standard genome sequencing and annotation.</title>
        <authorList>
            <consortium name="The Broad Institute Genomics Platform"/>
            <consortium name="The Broad Institute Genome Sequencing Center for Infectious Disease"/>
            <person name="Wu L."/>
            <person name="Ma J."/>
        </authorList>
    </citation>
    <scope>NUCLEOTIDE SEQUENCE [LARGE SCALE GENOMIC DNA]</scope>
    <source>
        <strain evidence="2 3">JCM 17504</strain>
    </source>
</reference>
<dbReference type="EMBL" id="BAABKX010000015">
    <property type="protein sequence ID" value="GAA5058343.1"/>
    <property type="molecule type" value="Genomic_DNA"/>
</dbReference>
<protein>
    <recommendedName>
        <fullName evidence="4">KEOPS complex subunit Pcc1</fullName>
    </recommendedName>
</protein>
<comment type="caution">
    <text evidence="2">The sequence shown here is derived from an EMBL/GenBank/DDBJ whole genome shotgun (WGS) entry which is preliminary data.</text>
</comment>
<organism evidence="2 3">
    <name type="scientific">Haladaptatus pallidirubidus</name>
    <dbReference type="NCBI Taxonomy" id="1008152"/>
    <lineage>
        <taxon>Archaea</taxon>
        <taxon>Methanobacteriati</taxon>
        <taxon>Methanobacteriota</taxon>
        <taxon>Stenosarchaea group</taxon>
        <taxon>Halobacteria</taxon>
        <taxon>Halobacteriales</taxon>
        <taxon>Haladaptataceae</taxon>
        <taxon>Haladaptatus</taxon>
    </lineage>
</organism>